<gene>
    <name evidence="1" type="ORF">I316_02700</name>
</gene>
<reference evidence="2" key="2">
    <citation type="submission" date="2013-12" db="EMBL/GenBank/DDBJ databases">
        <title>Evolution of pathogenesis and genome organization in the Tremellales.</title>
        <authorList>
            <person name="Cuomo C."/>
            <person name="Litvintseva A."/>
            <person name="Heitman J."/>
            <person name="Chen Y."/>
            <person name="Sun S."/>
            <person name="Springer D."/>
            <person name="Dromer F."/>
            <person name="Young S."/>
            <person name="Zeng Q."/>
            <person name="Chapman S."/>
            <person name="Gujja S."/>
            <person name="Saif S."/>
            <person name="Birren B."/>
        </authorList>
    </citation>
    <scope>NUCLEOTIDE SEQUENCE [LARGE SCALE GENOMIC DNA]</scope>
    <source>
        <strain evidence="2">BCC8398</strain>
    </source>
</reference>
<evidence type="ECO:0000313" key="2">
    <source>
        <dbReference type="Proteomes" id="UP000092666"/>
    </source>
</evidence>
<dbReference type="AlphaFoldDB" id="A0A1B9GXH7"/>
<protein>
    <recommendedName>
        <fullName evidence="3">PIN domain-containing protein</fullName>
    </recommendedName>
</protein>
<keyword evidence="2" id="KW-1185">Reference proteome</keyword>
<evidence type="ECO:0008006" key="3">
    <source>
        <dbReference type="Google" id="ProtNLM"/>
    </source>
</evidence>
<dbReference type="EMBL" id="KI669498">
    <property type="protein sequence ID" value="OCF35645.1"/>
    <property type="molecule type" value="Genomic_DNA"/>
</dbReference>
<name>A0A1B9GXH7_9TREE</name>
<organism evidence="1 2">
    <name type="scientific">Kwoniella heveanensis BCC8398</name>
    <dbReference type="NCBI Taxonomy" id="1296120"/>
    <lineage>
        <taxon>Eukaryota</taxon>
        <taxon>Fungi</taxon>
        <taxon>Dikarya</taxon>
        <taxon>Basidiomycota</taxon>
        <taxon>Agaricomycotina</taxon>
        <taxon>Tremellomycetes</taxon>
        <taxon>Tremellales</taxon>
        <taxon>Cryptococcaceae</taxon>
        <taxon>Kwoniella</taxon>
    </lineage>
</organism>
<dbReference type="Proteomes" id="UP000092666">
    <property type="component" value="Unassembled WGS sequence"/>
</dbReference>
<sequence>MMPKLRESFNVDELVHTAREMTPQRSQYFLLKDGAPLYRRLEPLPPHVVVLSLHNNAVPNIPLTQPVPLAAMNRMREGTTTHAYPSGLLLYLDSNILLQDAQISARMIEAMAQLEAKAIILPQVVAEMRSSNAKRKLRSFIGSQTTMVASEDLQMKRSGVDMKGDPALLTGDEMIRSEAFAHAKRSARPGLLLTRDISMGHILRGLRPDVGGQPVMEVILHPRSRYGVPETREQWRDVLEKAGRELRCIVEEEERDRENDTRREG</sequence>
<reference evidence="1 2" key="1">
    <citation type="submission" date="2013-07" db="EMBL/GenBank/DDBJ databases">
        <title>The Genome Sequence of Cryptococcus heveanensis BCC8398.</title>
        <authorList>
            <consortium name="The Broad Institute Genome Sequencing Platform"/>
            <person name="Cuomo C."/>
            <person name="Litvintseva A."/>
            <person name="Chen Y."/>
            <person name="Heitman J."/>
            <person name="Sun S."/>
            <person name="Springer D."/>
            <person name="Dromer F."/>
            <person name="Young S.K."/>
            <person name="Zeng Q."/>
            <person name="Gargeya S."/>
            <person name="Fitzgerald M."/>
            <person name="Abouelleil A."/>
            <person name="Alvarado L."/>
            <person name="Berlin A.M."/>
            <person name="Chapman S.B."/>
            <person name="Dewar J."/>
            <person name="Goldberg J."/>
            <person name="Griggs A."/>
            <person name="Gujja S."/>
            <person name="Hansen M."/>
            <person name="Howarth C."/>
            <person name="Imamovic A."/>
            <person name="Larimer J."/>
            <person name="McCowan C."/>
            <person name="Murphy C."/>
            <person name="Pearson M."/>
            <person name="Priest M."/>
            <person name="Roberts A."/>
            <person name="Saif S."/>
            <person name="Shea T."/>
            <person name="Sykes S."/>
            <person name="Wortman J."/>
            <person name="Nusbaum C."/>
            <person name="Birren B."/>
        </authorList>
    </citation>
    <scope>NUCLEOTIDE SEQUENCE [LARGE SCALE GENOMIC DNA]</scope>
    <source>
        <strain evidence="1 2">BCC8398</strain>
    </source>
</reference>
<evidence type="ECO:0000313" key="1">
    <source>
        <dbReference type="EMBL" id="OCF35645.1"/>
    </source>
</evidence>
<proteinExistence type="predicted"/>
<accession>A0A1B9GXH7</accession>